<dbReference type="AlphaFoldDB" id="A0A7W0IBK7"/>
<feature type="transmembrane region" description="Helical" evidence="1">
    <location>
        <begin position="39"/>
        <end position="66"/>
    </location>
</feature>
<sequence>MTSTARPPAHWIARYFIDPPDPADLQAAQLKMALGGGGAVLGLLLLVAADGGASFLGFVVLVAGAICGLKGWSAKRAYDAAYAMAVPRPSDTDIDQLIATDAFSIVNRSLPQLGLTPDDLVAPRAVTGPGGASFEDIAAKTGAQGGAGGLGDNQLAVWGPAFPCRSAIGDDGRMRYSRYEFMVICPTHYQLAIYRCELDLFSGQLQSEQTHEYHYQDVVAVRTASVPLHRQGISITPRPSQVASFARYDTVRQMQIIVSSGDRSSVTLRVSSAADVTVDSSDPLDFPQVLERVRATLREKKGGTHQPDEDLI</sequence>
<reference evidence="2 3" key="1">
    <citation type="submission" date="2020-07" db="EMBL/GenBank/DDBJ databases">
        <title>Streptomyces isolated from Indian soil.</title>
        <authorList>
            <person name="Mandal S."/>
            <person name="Maiti P.K."/>
        </authorList>
    </citation>
    <scope>NUCLEOTIDE SEQUENCE [LARGE SCALE GENOMIC DNA]</scope>
    <source>
        <strain evidence="2 3">PSKA28</strain>
    </source>
</reference>
<dbReference type="Proteomes" id="UP000545761">
    <property type="component" value="Unassembled WGS sequence"/>
</dbReference>
<keyword evidence="1" id="KW-1133">Transmembrane helix</keyword>
<proteinExistence type="predicted"/>
<name>A0A7W0IBK7_9ACTN</name>
<protein>
    <submittedName>
        <fullName evidence="2">Uncharacterized protein</fullName>
    </submittedName>
</protein>
<comment type="caution">
    <text evidence="2">The sequence shown here is derived from an EMBL/GenBank/DDBJ whole genome shotgun (WGS) entry which is preliminary data.</text>
</comment>
<keyword evidence="1" id="KW-0472">Membrane</keyword>
<accession>A0A7W0IBK7</accession>
<keyword evidence="1" id="KW-0812">Transmembrane</keyword>
<evidence type="ECO:0000313" key="3">
    <source>
        <dbReference type="Proteomes" id="UP000545761"/>
    </source>
</evidence>
<organism evidence="2 3">
    <name type="scientific">Streptomyces himalayensis subsp. himalayensis</name>
    <dbReference type="NCBI Taxonomy" id="2756131"/>
    <lineage>
        <taxon>Bacteria</taxon>
        <taxon>Bacillati</taxon>
        <taxon>Actinomycetota</taxon>
        <taxon>Actinomycetes</taxon>
        <taxon>Kitasatosporales</taxon>
        <taxon>Streptomycetaceae</taxon>
        <taxon>Streptomyces</taxon>
        <taxon>Streptomyces himalayensis</taxon>
    </lineage>
</organism>
<dbReference type="EMBL" id="JACEHE010000017">
    <property type="protein sequence ID" value="MBA2949281.1"/>
    <property type="molecule type" value="Genomic_DNA"/>
</dbReference>
<evidence type="ECO:0000313" key="2">
    <source>
        <dbReference type="EMBL" id="MBA2949281.1"/>
    </source>
</evidence>
<dbReference type="RefSeq" id="WP_181660204.1">
    <property type="nucleotide sequence ID" value="NZ_JACEHE010000017.1"/>
</dbReference>
<gene>
    <name evidence="2" type="ORF">H1D24_26520</name>
</gene>
<evidence type="ECO:0000256" key="1">
    <source>
        <dbReference type="SAM" id="Phobius"/>
    </source>
</evidence>